<accession>A0A8H3ZI55</accession>
<keyword evidence="3" id="KW-1185">Reference proteome</keyword>
<proteinExistence type="predicted"/>
<dbReference type="AlphaFoldDB" id="A0A8H3ZI55"/>
<protein>
    <submittedName>
        <fullName evidence="2">Beta-lactamase domain protein</fullName>
    </submittedName>
</protein>
<evidence type="ECO:0000259" key="1">
    <source>
        <dbReference type="Pfam" id="PF00753"/>
    </source>
</evidence>
<reference evidence="2 3" key="1">
    <citation type="submission" date="2019-12" db="EMBL/GenBank/DDBJ databases">
        <title>A genome sequence resource for the geographically widespread anthracnose pathogen Colletotrichum asianum.</title>
        <authorList>
            <person name="Meng Y."/>
        </authorList>
    </citation>
    <scope>NUCLEOTIDE SEQUENCE [LARGE SCALE GENOMIC DNA]</scope>
    <source>
        <strain evidence="2 3">ICMP 18580</strain>
    </source>
</reference>
<organism evidence="2 3">
    <name type="scientific">Colletotrichum asianum</name>
    <dbReference type="NCBI Taxonomy" id="702518"/>
    <lineage>
        <taxon>Eukaryota</taxon>
        <taxon>Fungi</taxon>
        <taxon>Dikarya</taxon>
        <taxon>Ascomycota</taxon>
        <taxon>Pezizomycotina</taxon>
        <taxon>Sordariomycetes</taxon>
        <taxon>Hypocreomycetidae</taxon>
        <taxon>Glomerellales</taxon>
        <taxon>Glomerellaceae</taxon>
        <taxon>Colletotrichum</taxon>
        <taxon>Colletotrichum gloeosporioides species complex</taxon>
    </lineage>
</organism>
<dbReference type="EMBL" id="WOWK01000087">
    <property type="protein sequence ID" value="KAF0320123.1"/>
    <property type="molecule type" value="Genomic_DNA"/>
</dbReference>
<comment type="caution">
    <text evidence="2">The sequence shown here is derived from an EMBL/GenBank/DDBJ whole genome shotgun (WGS) entry which is preliminary data.</text>
</comment>
<dbReference type="Proteomes" id="UP000434172">
    <property type="component" value="Unassembled WGS sequence"/>
</dbReference>
<name>A0A8H3ZI55_9PEZI</name>
<gene>
    <name evidence="2" type="ORF">GQ607_012717</name>
</gene>
<feature type="domain" description="Metallo-beta-lactamase" evidence="1">
    <location>
        <begin position="64"/>
        <end position="172"/>
    </location>
</feature>
<dbReference type="PANTHER" id="PTHR43546">
    <property type="entry name" value="UPF0173 METAL-DEPENDENT HYDROLASE MJ1163-RELATED"/>
    <property type="match status" value="1"/>
</dbReference>
<evidence type="ECO:0000313" key="3">
    <source>
        <dbReference type="Proteomes" id="UP000434172"/>
    </source>
</evidence>
<dbReference type="Pfam" id="PF00753">
    <property type="entry name" value="Lactamase_B"/>
    <property type="match status" value="1"/>
</dbReference>
<dbReference type="SUPFAM" id="SSF56281">
    <property type="entry name" value="Metallo-hydrolase/oxidoreductase"/>
    <property type="match status" value="1"/>
</dbReference>
<evidence type="ECO:0000313" key="2">
    <source>
        <dbReference type="EMBL" id="KAF0320123.1"/>
    </source>
</evidence>
<dbReference type="InterPro" id="IPR050114">
    <property type="entry name" value="UPF0173_UPF0282_UlaG_hydrolase"/>
</dbReference>
<dbReference type="InterPro" id="IPR001279">
    <property type="entry name" value="Metallo-B-lactamas"/>
</dbReference>
<dbReference type="Gene3D" id="3.60.15.10">
    <property type="entry name" value="Ribonuclease Z/Hydroxyacylglutathione hydrolase-like"/>
    <property type="match status" value="1"/>
</dbReference>
<dbReference type="InterPro" id="IPR036866">
    <property type="entry name" value="RibonucZ/Hydroxyglut_hydro"/>
</dbReference>
<dbReference type="OrthoDB" id="4311043at2759"/>
<sequence length="360" mass="39245">MAETIEWFGLTFLTVTSKQLANGLSGATTFRLKANGLVIFLDTWLEKPSVLPKYLDVDNVTEADYIFISHAHFDHLPGADRIAKKTGAIVIANGEAINLLRSAGVHESQLFPVAGGERIPMFTKADRDAAVAGKIPLANGPPGAPARPHHSRAVMSVHVWPSLHALMPGSGHHDIPDEIDTGTEYTGEATPYVCTLDVTMGMKYALMRLKEIIPPDQMDEGTRSMADYMEDRDRHVFSNYDGGQLAYNFLIGPRKTLFWNGHLGGYEGILKAIEPAPDVAILAIAGRANLNGRPYNGSAASFAVDEIRWLSQPKKVYWCLHDDGAIKPFRVNTAAATAMVHAKTSTNVEDLAPATLVRLF</sequence>
<dbReference type="PANTHER" id="PTHR43546:SF8">
    <property type="entry name" value="METALLO-BETA-LACTAMASE DOMAIN-CONTAINING PROTEIN"/>
    <property type="match status" value="1"/>
</dbReference>